<gene>
    <name evidence="1" type="ORF">N783_09955</name>
</gene>
<evidence type="ECO:0000313" key="1">
    <source>
        <dbReference type="EMBL" id="KGX83100.1"/>
    </source>
</evidence>
<comment type="caution">
    <text evidence="1">The sequence shown here is derived from an EMBL/GenBank/DDBJ whole genome shotgun (WGS) entry which is preliminary data.</text>
</comment>
<dbReference type="Proteomes" id="UP000030403">
    <property type="component" value="Unassembled WGS sequence"/>
</dbReference>
<dbReference type="EMBL" id="AVPF01000172">
    <property type="protein sequence ID" value="KGX83100.1"/>
    <property type="molecule type" value="Genomic_DNA"/>
</dbReference>
<evidence type="ECO:0008006" key="3">
    <source>
        <dbReference type="Google" id="ProtNLM"/>
    </source>
</evidence>
<name>A0A0A5FWP9_9BACI</name>
<reference evidence="1 2" key="1">
    <citation type="submission" date="2013-08" db="EMBL/GenBank/DDBJ databases">
        <authorList>
            <person name="Huang J."/>
            <person name="Wang G."/>
        </authorList>
    </citation>
    <scope>NUCLEOTIDE SEQUENCE [LARGE SCALE GENOMIC DNA]</scope>
    <source>
        <strain evidence="1 2">BH030004</strain>
    </source>
</reference>
<dbReference type="PROSITE" id="PS51257">
    <property type="entry name" value="PROKAR_LIPOPROTEIN"/>
    <property type="match status" value="1"/>
</dbReference>
<evidence type="ECO:0000313" key="2">
    <source>
        <dbReference type="Proteomes" id="UP000030403"/>
    </source>
</evidence>
<dbReference type="AlphaFoldDB" id="A0A0A5FWP9"/>
<dbReference type="OrthoDB" id="2843168at2"/>
<accession>A0A0A5FWP9</accession>
<organism evidence="1 2">
    <name type="scientific">Pontibacillus marinus BH030004 = DSM 16465</name>
    <dbReference type="NCBI Taxonomy" id="1385511"/>
    <lineage>
        <taxon>Bacteria</taxon>
        <taxon>Bacillati</taxon>
        <taxon>Bacillota</taxon>
        <taxon>Bacilli</taxon>
        <taxon>Bacillales</taxon>
        <taxon>Bacillaceae</taxon>
        <taxon>Pontibacillus</taxon>
    </lineage>
</organism>
<protein>
    <recommendedName>
        <fullName evidence="3">Lipoprotein</fullName>
    </recommendedName>
</protein>
<sequence length="119" mass="13337">MKGNLLLIVVLATCFLTSCNNTDQVDQDGGPRYTEEILDIDSSDNKILVKGNSECGDFWFNITNETSLTETSGEAITFEDLEEGDVVDLWFTGDFSLNCSQGEFVQKEEYTLVFLEVKK</sequence>
<keyword evidence="2" id="KW-1185">Reference proteome</keyword>
<dbReference type="RefSeq" id="WP_027445099.1">
    <property type="nucleotide sequence ID" value="NZ_AULJ01000001.1"/>
</dbReference>
<proteinExistence type="predicted"/>